<reference evidence="7" key="1">
    <citation type="journal article" date="2011" name="Nat. Genet.">
        <title>The Arabidopsis lyrata genome sequence and the basis of rapid genome size change.</title>
        <authorList>
            <person name="Hu T.T."/>
            <person name="Pattyn P."/>
            <person name="Bakker E.G."/>
            <person name="Cao J."/>
            <person name="Cheng J.-F."/>
            <person name="Clark R.M."/>
            <person name="Fahlgren N."/>
            <person name="Fawcett J.A."/>
            <person name="Grimwood J."/>
            <person name="Gundlach H."/>
            <person name="Haberer G."/>
            <person name="Hollister J.D."/>
            <person name="Ossowski S."/>
            <person name="Ottilar R.P."/>
            <person name="Salamov A.A."/>
            <person name="Schneeberger K."/>
            <person name="Spannagl M."/>
            <person name="Wang X."/>
            <person name="Yang L."/>
            <person name="Nasrallah M.E."/>
            <person name="Bergelson J."/>
            <person name="Carrington J.C."/>
            <person name="Gaut B.S."/>
            <person name="Schmutz J."/>
            <person name="Mayer K.F.X."/>
            <person name="Van de Peer Y."/>
            <person name="Grigoriev I.V."/>
            <person name="Nordborg M."/>
            <person name="Weigel D."/>
            <person name="Guo Y.-L."/>
        </authorList>
    </citation>
    <scope>NUCLEOTIDE SEQUENCE [LARGE SCALE GENOMIC DNA]</scope>
    <source>
        <strain evidence="7">cv. MN47</strain>
    </source>
</reference>
<evidence type="ECO:0000256" key="1">
    <source>
        <dbReference type="ARBA" id="ARBA00023015"/>
    </source>
</evidence>
<protein>
    <recommendedName>
        <fullName evidence="5">NAC domain-containing protein</fullName>
    </recommendedName>
</protein>
<feature type="domain" description="NAC" evidence="5">
    <location>
        <begin position="489"/>
        <end position="628"/>
    </location>
</feature>
<evidence type="ECO:0000313" key="6">
    <source>
        <dbReference type="EMBL" id="EFH62882.1"/>
    </source>
</evidence>
<dbReference type="Gramene" id="fgenesh1_pg.C_scaffold_2000441">
    <property type="protein sequence ID" value="fgenesh1_pg.C_scaffold_2000441"/>
    <property type="gene ID" value="fgenesh1_pg.C_scaffold_2000441"/>
</dbReference>
<sequence length="631" mass="74384">MEVSAYDRIKAELLNAEDEVIISRYLKRMIVNGDSWPNHFIEYADVFNKDPNEIFSSERPRFVIVKPRTGNCGKTDGCDESGCWRIMARDKLIKSEETGKILGFKKILKFCLKWKPREYKRSWVMEEYRLPNNLNWKQDHVICKIRFLFEAEISFLLAKHFYTTSESLPRNELLPAYGFYPHSEQEDDESYLLTIMTSEGNDWPSYVTNNVYCLHPFELVDLRDRMFCDYGTCIYANKTGGETDIYNGGYWKILHRDRPIKSKSGKTIGFKKVFQFYEPERERIFCNGQEVKIAWIIEEYRLSEKVKQNKVLFSFIMENDAAYDLIKHELLNAEDEVIISRYLKGMIVNGDSWPDHFIVDANVFNKNPNEVFNSERPRFVIVKPRTEACGKTDGCESGCWRIMGRDKLIKSEETGKILGFKKILKFCKKTKPREYKRSWVMEEYRLTKNLNWKQDHVICKIRLMFEAEISFLLKKHFYTTSESVLGNGLLPSYGYSSTTQEEDESYMETIVTCEGNYWPSYVTNDVYCLHPMDLVDPQDPMFHDYGTCIFANGTCGETDKCDGGYWKILHHDKLITGKVNGFKKVFKFYETRRYVWEGEYVNVTWTIEEYRLSEKEKEDKVICVIKFTLDN</sequence>
<dbReference type="PANTHER" id="PTHR31124:SF7">
    <property type="entry name" value="APICAL MERISTEM FORMATION PROTEIN-RELATED"/>
    <property type="match status" value="1"/>
</dbReference>
<dbReference type="EMBL" id="GL348714">
    <property type="protein sequence ID" value="EFH62882.1"/>
    <property type="molecule type" value="Genomic_DNA"/>
</dbReference>
<dbReference type="GO" id="GO:0006355">
    <property type="term" value="P:regulation of DNA-templated transcription"/>
    <property type="evidence" value="ECO:0007669"/>
    <property type="project" value="InterPro"/>
</dbReference>
<dbReference type="Proteomes" id="UP000008694">
    <property type="component" value="Unassembled WGS sequence"/>
</dbReference>
<gene>
    <name evidence="6" type="ORF">ARALYDRAFT_338342</name>
</gene>
<keyword evidence="4" id="KW-0539">Nucleus</keyword>
<keyword evidence="7" id="KW-1185">Reference proteome</keyword>
<evidence type="ECO:0000259" key="5">
    <source>
        <dbReference type="PROSITE" id="PS51005"/>
    </source>
</evidence>
<accession>D7KXA3</accession>
<dbReference type="HOGENOM" id="CLU_433728_0_0_1"/>
<evidence type="ECO:0000313" key="7">
    <source>
        <dbReference type="Proteomes" id="UP000008694"/>
    </source>
</evidence>
<dbReference type="Pfam" id="PF02365">
    <property type="entry name" value="NAM"/>
    <property type="match status" value="4"/>
</dbReference>
<keyword evidence="2" id="KW-0238">DNA-binding</keyword>
<dbReference type="PROSITE" id="PS51005">
    <property type="entry name" value="NAC"/>
    <property type="match status" value="4"/>
</dbReference>
<dbReference type="STRING" id="81972.D7KXA3"/>
<dbReference type="AlphaFoldDB" id="D7KXA3"/>
<proteinExistence type="predicted"/>
<evidence type="ECO:0000256" key="3">
    <source>
        <dbReference type="ARBA" id="ARBA00023163"/>
    </source>
</evidence>
<keyword evidence="1" id="KW-0805">Transcription regulation</keyword>
<dbReference type="PANTHER" id="PTHR31124">
    <property type="entry name" value="APICAL MERISTEM FORMATION PROTEIN-RELATED-RELATED"/>
    <property type="match status" value="1"/>
</dbReference>
<feature type="domain" description="NAC" evidence="5">
    <location>
        <begin position="173"/>
        <end position="318"/>
    </location>
</feature>
<dbReference type="Gene3D" id="2.170.150.80">
    <property type="entry name" value="NAC domain"/>
    <property type="match status" value="4"/>
</dbReference>
<evidence type="ECO:0000256" key="2">
    <source>
        <dbReference type="ARBA" id="ARBA00023125"/>
    </source>
</evidence>
<feature type="domain" description="NAC" evidence="5">
    <location>
        <begin position="325"/>
        <end position="464"/>
    </location>
</feature>
<dbReference type="GO" id="GO:0003677">
    <property type="term" value="F:DNA binding"/>
    <property type="evidence" value="ECO:0007669"/>
    <property type="project" value="UniProtKB-KW"/>
</dbReference>
<dbReference type="FunFam" id="2.170.150.80:FF:000016">
    <property type="entry name" value="Apical meristem formation protein-related"/>
    <property type="match status" value="2"/>
</dbReference>
<dbReference type="SUPFAM" id="SSF101941">
    <property type="entry name" value="NAC domain"/>
    <property type="match status" value="4"/>
</dbReference>
<name>D7KXA3_ARALL</name>
<keyword evidence="3" id="KW-0804">Transcription</keyword>
<evidence type="ECO:0000256" key="4">
    <source>
        <dbReference type="ARBA" id="ARBA00023242"/>
    </source>
</evidence>
<dbReference type="InterPro" id="IPR036093">
    <property type="entry name" value="NAC_dom_sf"/>
</dbReference>
<feature type="domain" description="NAC" evidence="5">
    <location>
        <begin position="8"/>
        <end position="148"/>
    </location>
</feature>
<dbReference type="InterPro" id="IPR003441">
    <property type="entry name" value="NAC-dom"/>
</dbReference>
<organism evidence="7">
    <name type="scientific">Arabidopsis lyrata subsp. lyrata</name>
    <name type="common">Lyre-leaved rock-cress</name>
    <dbReference type="NCBI Taxonomy" id="81972"/>
    <lineage>
        <taxon>Eukaryota</taxon>
        <taxon>Viridiplantae</taxon>
        <taxon>Streptophyta</taxon>
        <taxon>Embryophyta</taxon>
        <taxon>Tracheophyta</taxon>
        <taxon>Spermatophyta</taxon>
        <taxon>Magnoliopsida</taxon>
        <taxon>eudicotyledons</taxon>
        <taxon>Gunneridae</taxon>
        <taxon>Pentapetalae</taxon>
        <taxon>rosids</taxon>
        <taxon>malvids</taxon>
        <taxon>Brassicales</taxon>
        <taxon>Brassicaceae</taxon>
        <taxon>Camelineae</taxon>
        <taxon>Arabidopsis</taxon>
    </lineage>
</organism>